<organism evidence="4">
    <name type="scientific">Caenorhabditis remanei</name>
    <name type="common">Caenorhabditis vulgaris</name>
    <dbReference type="NCBI Taxonomy" id="31234"/>
    <lineage>
        <taxon>Eukaryota</taxon>
        <taxon>Metazoa</taxon>
        <taxon>Ecdysozoa</taxon>
        <taxon>Nematoda</taxon>
        <taxon>Chromadorea</taxon>
        <taxon>Rhabditida</taxon>
        <taxon>Rhabditina</taxon>
        <taxon>Rhabditomorpha</taxon>
        <taxon>Rhabditoidea</taxon>
        <taxon>Rhabditidae</taxon>
        <taxon>Peloderinae</taxon>
        <taxon>Caenorhabditis</taxon>
    </lineage>
</organism>
<feature type="transmembrane region" description="Helical" evidence="1">
    <location>
        <begin position="195"/>
        <end position="213"/>
    </location>
</feature>
<sequence>MKINQFYHFSLLFLFLIRYSSSDTNDCDRYDLECMVSSRKNFEILTTNFQLGVPPEEETKNFTFCIEGQFVVMNGTSPTTDKYKFVKCSTLAPKCAIKTRKVSTVFEKTVEKGEMKIVTIGCFPANELQRREMDTLDRYSHEIIWVENPSEDLFDRNNGDENGSDGESIHIDSFRSEKIFSAWTQYFSKGKITPIMLLYTLFICISVIIKLIWMVSTAWKSIKQGYEPVKTEKSIEGIEESIDELD</sequence>
<protein>
    <submittedName>
        <fullName evidence="3">Uncharacterized protein</fullName>
    </submittedName>
</protein>
<dbReference type="OrthoDB" id="5874859at2759"/>
<keyword evidence="1" id="KW-1133">Transmembrane helix</keyword>
<keyword evidence="4" id="KW-1185">Reference proteome</keyword>
<keyword evidence="1" id="KW-0812">Transmembrane</keyword>
<evidence type="ECO:0000256" key="2">
    <source>
        <dbReference type="SAM" id="SignalP"/>
    </source>
</evidence>
<dbReference type="eggNOG" id="ENOG502TJYC">
    <property type="taxonomic scope" value="Eukaryota"/>
</dbReference>
<accession>E3MYD7</accession>
<gene>
    <name evidence="3" type="ORF">CRE_30117</name>
</gene>
<dbReference type="AlphaFoldDB" id="E3MYD7"/>
<evidence type="ECO:0000313" key="3">
    <source>
        <dbReference type="EMBL" id="EFP12091.1"/>
    </source>
</evidence>
<dbReference type="Proteomes" id="UP000008281">
    <property type="component" value="Unassembled WGS sequence"/>
</dbReference>
<reference evidence="3" key="1">
    <citation type="submission" date="2007-07" db="EMBL/GenBank/DDBJ databases">
        <title>PCAP assembly of the Caenorhabditis remanei genome.</title>
        <authorList>
            <consortium name="The Caenorhabditis remanei Sequencing Consortium"/>
            <person name="Wilson R.K."/>
        </authorList>
    </citation>
    <scope>NUCLEOTIDE SEQUENCE [LARGE SCALE GENOMIC DNA]</scope>
    <source>
        <strain evidence="3">PB4641</strain>
    </source>
</reference>
<dbReference type="EMBL" id="DS268496">
    <property type="protein sequence ID" value="EFP12091.1"/>
    <property type="molecule type" value="Genomic_DNA"/>
</dbReference>
<dbReference type="FunCoup" id="E3MYD7">
    <property type="interactions" value="446"/>
</dbReference>
<name>E3MYD7_CAERE</name>
<evidence type="ECO:0000313" key="4">
    <source>
        <dbReference type="Proteomes" id="UP000008281"/>
    </source>
</evidence>
<dbReference type="InParanoid" id="E3MYD7"/>
<evidence type="ECO:0000256" key="1">
    <source>
        <dbReference type="SAM" id="Phobius"/>
    </source>
</evidence>
<proteinExistence type="predicted"/>
<feature type="chain" id="PRO_5003176535" evidence="2">
    <location>
        <begin position="23"/>
        <end position="246"/>
    </location>
</feature>
<feature type="signal peptide" evidence="2">
    <location>
        <begin position="1"/>
        <end position="22"/>
    </location>
</feature>
<dbReference type="STRING" id="31234.E3MYD7"/>
<keyword evidence="1" id="KW-0472">Membrane</keyword>
<keyword evidence="2" id="KW-0732">Signal</keyword>
<dbReference type="HOGENOM" id="CLU_1129980_0_0_1"/>